<dbReference type="STRING" id="1797472.A2215_01930"/>
<comment type="caution">
    <text evidence="3">The sequence shown here is derived from an EMBL/GenBank/DDBJ whole genome shotgun (WGS) entry which is preliminary data.</text>
</comment>
<protein>
    <recommendedName>
        <fullName evidence="2">DUF8128 domain-containing protein</fullName>
    </recommendedName>
</protein>
<dbReference type="Proteomes" id="UP000178583">
    <property type="component" value="Unassembled WGS sequence"/>
</dbReference>
<dbReference type="Pfam" id="PF02534">
    <property type="entry name" value="T4SS-DNA_transf"/>
    <property type="match status" value="1"/>
</dbReference>
<dbReference type="SUPFAM" id="SSF52540">
    <property type="entry name" value="P-loop containing nucleoside triphosphate hydrolases"/>
    <property type="match status" value="1"/>
</dbReference>
<feature type="domain" description="DUF8128" evidence="2">
    <location>
        <begin position="105"/>
        <end position="384"/>
    </location>
</feature>
<keyword evidence="1" id="KW-0472">Membrane</keyword>
<reference evidence="3 4" key="1">
    <citation type="journal article" date="2016" name="Nat. Commun.">
        <title>Thousands of microbial genomes shed light on interconnected biogeochemical processes in an aquifer system.</title>
        <authorList>
            <person name="Anantharaman K."/>
            <person name="Brown C.T."/>
            <person name="Hug L.A."/>
            <person name="Sharon I."/>
            <person name="Castelle C.J."/>
            <person name="Probst A.J."/>
            <person name="Thomas B.C."/>
            <person name="Singh A."/>
            <person name="Wilkins M.J."/>
            <person name="Karaoz U."/>
            <person name="Brodie E.L."/>
            <person name="Williams K.H."/>
            <person name="Hubbard S.S."/>
            <person name="Banfield J.F."/>
        </authorList>
    </citation>
    <scope>NUCLEOTIDE SEQUENCE [LARGE SCALE GENOMIC DNA]</scope>
</reference>
<evidence type="ECO:0000313" key="4">
    <source>
        <dbReference type="Proteomes" id="UP000178583"/>
    </source>
</evidence>
<dbReference type="GO" id="GO:0016020">
    <property type="term" value="C:membrane"/>
    <property type="evidence" value="ECO:0007669"/>
    <property type="project" value="InterPro"/>
</dbReference>
<dbReference type="AlphaFoldDB" id="A0A1F5E747"/>
<dbReference type="CDD" id="cd01127">
    <property type="entry name" value="TrwB_TraG_TraD_VirD4"/>
    <property type="match status" value="1"/>
</dbReference>
<name>A0A1F5E747_9BACT</name>
<dbReference type="Gene3D" id="3.40.50.300">
    <property type="entry name" value="P-loop containing nucleotide triphosphate hydrolases"/>
    <property type="match status" value="2"/>
</dbReference>
<dbReference type="InterPro" id="IPR058441">
    <property type="entry name" value="DUF8128"/>
</dbReference>
<proteinExistence type="predicted"/>
<sequence length="841" mass="95636">MYSSSYNGGESGSLIWLWLIILAILIVVAIFVYRRIRKYLLRKSQIELTRDWVMLKVSVPKEAHASEDDQRKNFQEMLAVIEPFFASLSALFNYKFDSQRVLGQDHISAEIIAKEGKIYFYIGCPIKIKEMVERNILAQYADATVEVADDYSIFPNKPLQIDIINVALNKKYIFPIKTYKGLEEDPLNALTNSISKLGPDEYAGIQILIRPNNGVWRLSAEKTAKNIQQGKPNLSSSSNPVLKATDTFFSHVSNSAKDPKEQDGQSTNNMYRQTPMQEGQVKLLGEKVAKLGFDVQMRLITVAETKEQAGQDLRGLLSSLSQFNQPEGNGLRPKKIKKRHKSEEIANYVYRLFGRGPRLVLNTEELASVFHFPNRFTDTPNIAWLLAKRAAPPPNLPNEGTIIGNSIYRGEEKPVRIKDEDRLRHIYMIGKTGVGKTVLFENMIMQDIREGRGVCYLDPNGDAAEYIVNRIPKERAEDVVYFNPADIERPMGLNMLEWKTNDQKDFLVQEAIQMFYKLFDPGQTGIVGPQFEHWMRNAALTLMSQPEGGTIIDIPRLFTDPEFEKECVKNVTDPVVKAFWEKQMAKTSDFHKSEMLNYFTSKFGRFMTNDMMRNILGQNKSAFDFRTIMDEKKILICNLSKGMIGEINAFLLGMIIVSKIAMGAFSRQNQLEGERTPFYLYVDEFQNFITDVFATILSESRKYKLSLNITNQYIAQLDEKIRDAVIGNAGTLVAFRIGAADAEFLTKEFDPLKVDDMTTIDKYNFYIKMLIDGAPTRPFNAQSIAPDTNENPKLGEAVKQLSRLKFGRAREVVDEEIRERSKVDVIDLPGIGEGNTKGTFS</sequence>
<dbReference type="EMBL" id="MEZY01000038">
    <property type="protein sequence ID" value="OGD63195.1"/>
    <property type="molecule type" value="Genomic_DNA"/>
</dbReference>
<feature type="transmembrane region" description="Helical" evidence="1">
    <location>
        <begin position="15"/>
        <end position="33"/>
    </location>
</feature>
<organism evidence="3 4">
    <name type="scientific">Candidatus Berkelbacteria bacterium RIFOXYA2_FULL_43_10</name>
    <dbReference type="NCBI Taxonomy" id="1797472"/>
    <lineage>
        <taxon>Bacteria</taxon>
        <taxon>Candidatus Berkelbacteria</taxon>
    </lineage>
</organism>
<dbReference type="InterPro" id="IPR027417">
    <property type="entry name" value="P-loop_NTPase"/>
</dbReference>
<evidence type="ECO:0000256" key="1">
    <source>
        <dbReference type="SAM" id="Phobius"/>
    </source>
</evidence>
<accession>A0A1F5E747</accession>
<dbReference type="Pfam" id="PF26449">
    <property type="entry name" value="DUF8128"/>
    <property type="match status" value="1"/>
</dbReference>
<dbReference type="InterPro" id="IPR051162">
    <property type="entry name" value="T4SS_component"/>
</dbReference>
<keyword evidence="1" id="KW-1133">Transmembrane helix</keyword>
<dbReference type="PANTHER" id="PTHR30121">
    <property type="entry name" value="UNCHARACTERIZED PROTEIN YJGR-RELATED"/>
    <property type="match status" value="1"/>
</dbReference>
<evidence type="ECO:0000259" key="2">
    <source>
        <dbReference type="Pfam" id="PF26449"/>
    </source>
</evidence>
<dbReference type="InterPro" id="IPR003688">
    <property type="entry name" value="TraG/VirD4"/>
</dbReference>
<gene>
    <name evidence="3" type="ORF">A2215_01930</name>
</gene>
<evidence type="ECO:0000313" key="3">
    <source>
        <dbReference type="EMBL" id="OGD63195.1"/>
    </source>
</evidence>
<keyword evidence="1" id="KW-0812">Transmembrane</keyword>
<dbReference type="PANTHER" id="PTHR30121:SF6">
    <property type="entry name" value="SLR6007 PROTEIN"/>
    <property type="match status" value="1"/>
</dbReference>